<dbReference type="CDD" id="cd13665">
    <property type="entry name" value="PBP2_TRAP_Dctp3_4"/>
    <property type="match status" value="1"/>
</dbReference>
<proteinExistence type="predicted"/>
<dbReference type="InterPro" id="IPR018389">
    <property type="entry name" value="DctP_fam"/>
</dbReference>
<dbReference type="KEGG" id="kvl:KVU_2212"/>
<dbReference type="OrthoDB" id="7822595at2"/>
<comment type="subcellular location">
    <subcellularLocation>
        <location evidence="1">Periplasm</location>
    </subcellularLocation>
</comment>
<protein>
    <submittedName>
        <fullName evidence="5">TRAP family transporter, periplasmic substrate-binding subunit</fullName>
    </submittedName>
</protein>
<dbReference type="GO" id="GO:0042597">
    <property type="term" value="C:periplasmic space"/>
    <property type="evidence" value="ECO:0007669"/>
    <property type="project" value="UniProtKB-SubCell"/>
</dbReference>
<dbReference type="GO" id="GO:0055085">
    <property type="term" value="P:transmembrane transport"/>
    <property type="evidence" value="ECO:0007669"/>
    <property type="project" value="InterPro"/>
</dbReference>
<dbReference type="Pfam" id="PF03480">
    <property type="entry name" value="DctP"/>
    <property type="match status" value="1"/>
</dbReference>
<dbReference type="PANTHER" id="PTHR33376:SF15">
    <property type="entry name" value="BLL6794 PROTEIN"/>
    <property type="match status" value="1"/>
</dbReference>
<dbReference type="RefSeq" id="WP_014538040.1">
    <property type="nucleotide sequence ID" value="NC_017384.1"/>
</dbReference>
<dbReference type="PANTHER" id="PTHR33376">
    <property type="match status" value="1"/>
</dbReference>
<evidence type="ECO:0000313" key="5">
    <source>
        <dbReference type="EMBL" id="AEM42051.1"/>
    </source>
</evidence>
<dbReference type="Gene3D" id="3.40.190.170">
    <property type="entry name" value="Bacterial extracellular solute-binding protein, family 7"/>
    <property type="match status" value="1"/>
</dbReference>
<keyword evidence="6" id="KW-1185">Reference proteome</keyword>
<evidence type="ECO:0000256" key="1">
    <source>
        <dbReference type="ARBA" id="ARBA00004418"/>
    </source>
</evidence>
<feature type="chain" id="PRO_5003391337" evidence="4">
    <location>
        <begin position="22"/>
        <end position="329"/>
    </location>
</feature>
<feature type="signal peptide" evidence="4">
    <location>
        <begin position="1"/>
        <end position="21"/>
    </location>
</feature>
<sequence>MTRFPRLAAAAALLFAAPVLAMPAAAETLRFAHFVAPTHTLTEAIVTPLTTGVAASGLEIRTYPAGELGAGPAEQYIRAVQGVADIVWGLPGYTSSQFPLSMLTEWPGALPQGMTGADFLWNGVDAGLLAREYPATVPVALWTAEDAVLVLRDRIVRQPADLAGLKIRVSSAVSGQVVQALGANPVQMPAGDVYNALQPGLIDGVVIGSSGISDFRFDEVLGHVVTGIPLGNQSFFVVANAARIARLPAAERAAFEAASGRDLSRHAEALWNAKGEAAIAGLRARDAAIVIDLTEAEIAAFEAILLPLTEAAVTDQGLSDAFATMRGAE</sequence>
<dbReference type="Proteomes" id="UP000000692">
    <property type="component" value="Chromosome"/>
</dbReference>
<dbReference type="AlphaFoldDB" id="F9Y654"/>
<dbReference type="eggNOG" id="COG1638">
    <property type="taxonomic scope" value="Bacteria"/>
</dbReference>
<dbReference type="InterPro" id="IPR038404">
    <property type="entry name" value="TRAP_DctP_sf"/>
</dbReference>
<organism evidence="5 6">
    <name type="scientific">Ketogulonicigenium vulgare (strain WSH-001)</name>
    <dbReference type="NCBI Taxonomy" id="759362"/>
    <lineage>
        <taxon>Bacteria</taxon>
        <taxon>Pseudomonadati</taxon>
        <taxon>Pseudomonadota</taxon>
        <taxon>Alphaproteobacteria</taxon>
        <taxon>Rhodobacterales</taxon>
        <taxon>Roseobacteraceae</taxon>
        <taxon>Ketogulonicigenium</taxon>
    </lineage>
</organism>
<keyword evidence="3" id="KW-0574">Periplasm</keyword>
<evidence type="ECO:0000256" key="3">
    <source>
        <dbReference type="ARBA" id="ARBA00022764"/>
    </source>
</evidence>
<evidence type="ECO:0000313" key="6">
    <source>
        <dbReference type="Proteomes" id="UP000000692"/>
    </source>
</evidence>
<gene>
    <name evidence="5" type="ordered locus">KVU_2212</name>
</gene>
<dbReference type="EMBL" id="CP002018">
    <property type="protein sequence ID" value="AEM42051.1"/>
    <property type="molecule type" value="Genomic_DNA"/>
</dbReference>
<evidence type="ECO:0000256" key="2">
    <source>
        <dbReference type="ARBA" id="ARBA00022729"/>
    </source>
</evidence>
<accession>F9Y654</accession>
<dbReference type="NCBIfam" id="NF037995">
    <property type="entry name" value="TRAP_S1"/>
    <property type="match status" value="1"/>
</dbReference>
<keyword evidence="2 4" id="KW-0732">Signal</keyword>
<evidence type="ECO:0000256" key="4">
    <source>
        <dbReference type="SAM" id="SignalP"/>
    </source>
</evidence>
<reference evidence="5 6" key="1">
    <citation type="journal article" date="2011" name="J. Bacteriol.">
        <title>Complete genome sequence of the industrial strain Ketogulonicigenium vulgare WSH-001.</title>
        <authorList>
            <person name="Liu L."/>
            <person name="Li Y."/>
            <person name="Zhang J."/>
            <person name="Zhou Z."/>
            <person name="Liu J."/>
            <person name="Li X."/>
            <person name="Zhou J."/>
            <person name="Du G."/>
            <person name="Wang L."/>
            <person name="Chen J."/>
        </authorList>
    </citation>
    <scope>NUCLEOTIDE SEQUENCE [LARGE SCALE GENOMIC DNA]</scope>
    <source>
        <strain evidence="5 6">WSH-001</strain>
    </source>
</reference>
<name>F9Y654_KETVW</name>
<dbReference type="HOGENOM" id="CLU_036176_2_0_5"/>
<dbReference type="PATRIC" id="fig|759362.5.peg.2298"/>